<dbReference type="RefSeq" id="WP_073152740.1">
    <property type="nucleotide sequence ID" value="NZ_FQVL01000001.1"/>
</dbReference>
<evidence type="ECO:0000256" key="1">
    <source>
        <dbReference type="SAM" id="Phobius"/>
    </source>
</evidence>
<dbReference type="STRING" id="112248.SAMN05444392_101537"/>
<protein>
    <submittedName>
        <fullName evidence="2">Small integral membrane protein</fullName>
    </submittedName>
</protein>
<sequence length="76" mass="9177">MDIKRIWLFVEQHKGQTFGILLGLLLGFIYLWFGFWKMLFFSIILGLSYLIGVQFDRKEDVKQMIDNILLDKFMRK</sequence>
<feature type="transmembrane region" description="Helical" evidence="1">
    <location>
        <begin position="15"/>
        <end position="33"/>
    </location>
</feature>
<reference evidence="2 3" key="1">
    <citation type="submission" date="2016-11" db="EMBL/GenBank/DDBJ databases">
        <authorList>
            <person name="Jaros S."/>
            <person name="Januszkiewicz K."/>
            <person name="Wedrychowicz H."/>
        </authorList>
    </citation>
    <scope>NUCLEOTIDE SEQUENCE [LARGE SCALE GENOMIC DNA]</scope>
    <source>
        <strain evidence="2 3">DSM 44666</strain>
    </source>
</reference>
<evidence type="ECO:0000313" key="3">
    <source>
        <dbReference type="Proteomes" id="UP000184476"/>
    </source>
</evidence>
<proteinExistence type="predicted"/>
<keyword evidence="1" id="KW-1133">Transmembrane helix</keyword>
<dbReference type="OrthoDB" id="1798631at2"/>
<keyword evidence="1" id="KW-0812">Transmembrane</keyword>
<organism evidence="2 3">
    <name type="scientific">Seinonella peptonophila</name>
    <dbReference type="NCBI Taxonomy" id="112248"/>
    <lineage>
        <taxon>Bacteria</taxon>
        <taxon>Bacillati</taxon>
        <taxon>Bacillota</taxon>
        <taxon>Bacilli</taxon>
        <taxon>Bacillales</taxon>
        <taxon>Thermoactinomycetaceae</taxon>
        <taxon>Seinonella</taxon>
    </lineage>
</organism>
<dbReference type="Proteomes" id="UP000184476">
    <property type="component" value="Unassembled WGS sequence"/>
</dbReference>
<accession>A0A1M4TM92</accession>
<dbReference type="InterPro" id="IPR018730">
    <property type="entry name" value="DUF2273"/>
</dbReference>
<gene>
    <name evidence="2" type="ORF">SAMN05444392_101537</name>
</gene>
<evidence type="ECO:0000313" key="2">
    <source>
        <dbReference type="EMBL" id="SHE45581.1"/>
    </source>
</evidence>
<dbReference type="AlphaFoldDB" id="A0A1M4TM92"/>
<keyword evidence="1" id="KW-0472">Membrane</keyword>
<feature type="transmembrane region" description="Helical" evidence="1">
    <location>
        <begin position="39"/>
        <end position="55"/>
    </location>
</feature>
<dbReference type="EMBL" id="FQVL01000001">
    <property type="protein sequence ID" value="SHE45581.1"/>
    <property type="molecule type" value="Genomic_DNA"/>
</dbReference>
<dbReference type="Pfam" id="PF10031">
    <property type="entry name" value="DUF2273"/>
    <property type="match status" value="1"/>
</dbReference>
<keyword evidence="3" id="KW-1185">Reference proteome</keyword>
<name>A0A1M4TM92_9BACL</name>